<proteinExistence type="predicted"/>
<accession>A0AAP0IN79</accession>
<feature type="region of interest" description="Disordered" evidence="1">
    <location>
        <begin position="89"/>
        <end position="117"/>
    </location>
</feature>
<name>A0AAP0IN79_9MAGN</name>
<reference evidence="2 3" key="1">
    <citation type="submission" date="2024-01" db="EMBL/GenBank/DDBJ databases">
        <title>Genome assemblies of Stephania.</title>
        <authorList>
            <person name="Yang L."/>
        </authorList>
    </citation>
    <scope>NUCLEOTIDE SEQUENCE [LARGE SCALE GENOMIC DNA]</scope>
    <source>
        <strain evidence="2">JXDWG</strain>
        <tissue evidence="2">Leaf</tissue>
    </source>
</reference>
<evidence type="ECO:0000256" key="1">
    <source>
        <dbReference type="SAM" id="MobiDB-lite"/>
    </source>
</evidence>
<evidence type="ECO:0000313" key="3">
    <source>
        <dbReference type="Proteomes" id="UP001419268"/>
    </source>
</evidence>
<comment type="caution">
    <text evidence="2">The sequence shown here is derived from an EMBL/GenBank/DDBJ whole genome shotgun (WGS) entry which is preliminary data.</text>
</comment>
<feature type="compositionally biased region" description="Polar residues" evidence="1">
    <location>
        <begin position="92"/>
        <end position="111"/>
    </location>
</feature>
<keyword evidence="3" id="KW-1185">Reference proteome</keyword>
<organism evidence="2 3">
    <name type="scientific">Stephania cephalantha</name>
    <dbReference type="NCBI Taxonomy" id="152367"/>
    <lineage>
        <taxon>Eukaryota</taxon>
        <taxon>Viridiplantae</taxon>
        <taxon>Streptophyta</taxon>
        <taxon>Embryophyta</taxon>
        <taxon>Tracheophyta</taxon>
        <taxon>Spermatophyta</taxon>
        <taxon>Magnoliopsida</taxon>
        <taxon>Ranunculales</taxon>
        <taxon>Menispermaceae</taxon>
        <taxon>Menispermoideae</taxon>
        <taxon>Cissampelideae</taxon>
        <taxon>Stephania</taxon>
    </lineage>
</organism>
<dbReference type="EMBL" id="JBBNAG010000007">
    <property type="protein sequence ID" value="KAK9118611.1"/>
    <property type="molecule type" value="Genomic_DNA"/>
</dbReference>
<dbReference type="Proteomes" id="UP001419268">
    <property type="component" value="Unassembled WGS sequence"/>
</dbReference>
<gene>
    <name evidence="2" type="ORF">Scep_016704</name>
</gene>
<sequence length="117" mass="13521">MLNLKMRNTGEFRTHIEWLKGGDHNSAYFRAFVKGRRRRNMIVGLCNRQGRMVHGQLGMVRLVGEYFEDVYPSRGGNEDFAMLEGMERKVTSKNSGSEGCSTSNEPKQNSRPKWDYK</sequence>
<protein>
    <submittedName>
        <fullName evidence="2">Uncharacterized protein</fullName>
    </submittedName>
</protein>
<dbReference type="AlphaFoldDB" id="A0AAP0IN79"/>
<evidence type="ECO:0000313" key="2">
    <source>
        <dbReference type="EMBL" id="KAK9118611.1"/>
    </source>
</evidence>